<proteinExistence type="predicted"/>
<reference evidence="1 2" key="1">
    <citation type="submission" date="2019-11" db="EMBL/GenBank/DDBJ databases">
        <title>Whole genome sequence of Oryza granulata.</title>
        <authorList>
            <person name="Li W."/>
        </authorList>
    </citation>
    <scope>NUCLEOTIDE SEQUENCE [LARGE SCALE GENOMIC DNA]</scope>
    <source>
        <strain evidence="2">cv. Menghai</strain>
        <tissue evidence="1">Leaf</tissue>
    </source>
</reference>
<comment type="caution">
    <text evidence="1">The sequence shown here is derived from an EMBL/GenBank/DDBJ whole genome shotgun (WGS) entry which is preliminary data.</text>
</comment>
<keyword evidence="2" id="KW-1185">Reference proteome</keyword>
<name>A0A6G1EZ55_9ORYZ</name>
<dbReference type="AlphaFoldDB" id="A0A6G1EZ55"/>
<dbReference type="Proteomes" id="UP000479710">
    <property type="component" value="Unassembled WGS sequence"/>
</dbReference>
<evidence type="ECO:0000313" key="2">
    <source>
        <dbReference type="Proteomes" id="UP000479710"/>
    </source>
</evidence>
<dbReference type="EMBL" id="SPHZ02000002">
    <property type="protein sequence ID" value="KAF0929891.1"/>
    <property type="molecule type" value="Genomic_DNA"/>
</dbReference>
<accession>A0A6G1EZ55</accession>
<sequence length="176" mass="18793">MVNTVTQAEPGSQVATRGEHPMWAEVNGGTHTVMIDPSHPEHFKIGDGLQPEAKDGIVELTKYLAAFRKAKSHFKGILVSSIPCSEIADADGLAKAAANNKPLPASVLYELLRRSAAQDDTDPNATSAPVTAITTTPDWRGLIIDILAGYSEGASGMEAHWLYQRARGYVLVEGAL</sequence>
<gene>
    <name evidence="1" type="ORF">E2562_026359</name>
</gene>
<protein>
    <submittedName>
        <fullName evidence="1">Uncharacterized protein</fullName>
    </submittedName>
</protein>
<organism evidence="1 2">
    <name type="scientific">Oryza meyeriana var. granulata</name>
    <dbReference type="NCBI Taxonomy" id="110450"/>
    <lineage>
        <taxon>Eukaryota</taxon>
        <taxon>Viridiplantae</taxon>
        <taxon>Streptophyta</taxon>
        <taxon>Embryophyta</taxon>
        <taxon>Tracheophyta</taxon>
        <taxon>Spermatophyta</taxon>
        <taxon>Magnoliopsida</taxon>
        <taxon>Liliopsida</taxon>
        <taxon>Poales</taxon>
        <taxon>Poaceae</taxon>
        <taxon>BOP clade</taxon>
        <taxon>Oryzoideae</taxon>
        <taxon>Oryzeae</taxon>
        <taxon>Oryzinae</taxon>
        <taxon>Oryza</taxon>
        <taxon>Oryza meyeriana</taxon>
    </lineage>
</organism>
<evidence type="ECO:0000313" key="1">
    <source>
        <dbReference type="EMBL" id="KAF0929891.1"/>
    </source>
</evidence>